<dbReference type="GO" id="GO:0004497">
    <property type="term" value="F:monooxygenase activity"/>
    <property type="evidence" value="ECO:0007669"/>
    <property type="project" value="InterPro"/>
</dbReference>
<name>A0AAD9UA40_9ROSI</name>
<evidence type="ECO:0000256" key="1">
    <source>
        <dbReference type="ARBA" id="ARBA00005179"/>
    </source>
</evidence>
<dbReference type="GO" id="GO:0005506">
    <property type="term" value="F:iron ion binding"/>
    <property type="evidence" value="ECO:0007669"/>
    <property type="project" value="InterPro"/>
</dbReference>
<dbReference type="GO" id="GO:0016705">
    <property type="term" value="F:oxidoreductase activity, acting on paired donors, with incorporation or reduction of molecular oxygen"/>
    <property type="evidence" value="ECO:0007669"/>
    <property type="project" value="InterPro"/>
</dbReference>
<evidence type="ECO:0000256" key="3">
    <source>
        <dbReference type="ARBA" id="ARBA00022723"/>
    </source>
</evidence>
<proteinExistence type="inferred from homology"/>
<comment type="pathway">
    <text evidence="1">Secondary metabolite biosynthesis.</text>
</comment>
<dbReference type="AlphaFoldDB" id="A0AAD9UA40"/>
<evidence type="ECO:0000313" key="6">
    <source>
        <dbReference type="Proteomes" id="UP001280121"/>
    </source>
</evidence>
<keyword evidence="3" id="KW-0479">Metal-binding</keyword>
<comment type="similarity">
    <text evidence="2">Belongs to the cytochrome P450 family.</text>
</comment>
<evidence type="ECO:0000256" key="4">
    <source>
        <dbReference type="ARBA" id="ARBA00023004"/>
    </source>
</evidence>
<dbReference type="SUPFAM" id="SSF48264">
    <property type="entry name" value="Cytochrome P450"/>
    <property type="match status" value="1"/>
</dbReference>
<organism evidence="5 6">
    <name type="scientific">Dipteronia dyeriana</name>
    <dbReference type="NCBI Taxonomy" id="168575"/>
    <lineage>
        <taxon>Eukaryota</taxon>
        <taxon>Viridiplantae</taxon>
        <taxon>Streptophyta</taxon>
        <taxon>Embryophyta</taxon>
        <taxon>Tracheophyta</taxon>
        <taxon>Spermatophyta</taxon>
        <taxon>Magnoliopsida</taxon>
        <taxon>eudicotyledons</taxon>
        <taxon>Gunneridae</taxon>
        <taxon>Pentapetalae</taxon>
        <taxon>rosids</taxon>
        <taxon>malvids</taxon>
        <taxon>Sapindales</taxon>
        <taxon>Sapindaceae</taxon>
        <taxon>Hippocastanoideae</taxon>
        <taxon>Acereae</taxon>
        <taxon>Dipteronia</taxon>
    </lineage>
</organism>
<dbReference type="InterPro" id="IPR036396">
    <property type="entry name" value="Cyt_P450_sf"/>
</dbReference>
<reference evidence="5" key="1">
    <citation type="journal article" date="2023" name="Plant J.">
        <title>Genome sequences and population genomics provide insights into the demographic history, inbreeding, and mutation load of two 'living fossil' tree species of Dipteronia.</title>
        <authorList>
            <person name="Feng Y."/>
            <person name="Comes H.P."/>
            <person name="Chen J."/>
            <person name="Zhu S."/>
            <person name="Lu R."/>
            <person name="Zhang X."/>
            <person name="Li P."/>
            <person name="Qiu J."/>
            <person name="Olsen K.M."/>
            <person name="Qiu Y."/>
        </authorList>
    </citation>
    <scope>NUCLEOTIDE SEQUENCE</scope>
    <source>
        <strain evidence="5">KIB01</strain>
    </source>
</reference>
<dbReference type="PANTHER" id="PTHR24286:SF185">
    <property type="entry name" value="CYTOCHROME P450 87A3-LIKE"/>
    <property type="match status" value="1"/>
</dbReference>
<gene>
    <name evidence="5" type="ORF">Ddye_017898</name>
</gene>
<dbReference type="Proteomes" id="UP001280121">
    <property type="component" value="Unassembled WGS sequence"/>
</dbReference>
<dbReference type="GO" id="GO:0010268">
    <property type="term" value="P:brassinosteroid homeostasis"/>
    <property type="evidence" value="ECO:0007669"/>
    <property type="project" value="TreeGrafter"/>
</dbReference>
<protein>
    <recommendedName>
        <fullName evidence="7">Cytochrome P450</fullName>
    </recommendedName>
</protein>
<dbReference type="GO" id="GO:0016125">
    <property type="term" value="P:sterol metabolic process"/>
    <property type="evidence" value="ECO:0007669"/>
    <property type="project" value="TreeGrafter"/>
</dbReference>
<dbReference type="Gene3D" id="1.10.630.10">
    <property type="entry name" value="Cytochrome P450"/>
    <property type="match status" value="1"/>
</dbReference>
<evidence type="ECO:0000313" key="5">
    <source>
        <dbReference type="EMBL" id="KAK2650409.1"/>
    </source>
</evidence>
<evidence type="ECO:0008006" key="7">
    <source>
        <dbReference type="Google" id="ProtNLM"/>
    </source>
</evidence>
<comment type="caution">
    <text evidence="5">The sequence shown here is derived from an EMBL/GenBank/DDBJ whole genome shotgun (WGS) entry which is preliminary data.</text>
</comment>
<dbReference type="GO" id="GO:0020037">
    <property type="term" value="F:heme binding"/>
    <property type="evidence" value="ECO:0007669"/>
    <property type="project" value="InterPro"/>
</dbReference>
<dbReference type="PANTHER" id="PTHR24286">
    <property type="entry name" value="CYTOCHROME P450 26"/>
    <property type="match status" value="1"/>
</dbReference>
<keyword evidence="6" id="KW-1185">Reference proteome</keyword>
<dbReference type="GO" id="GO:0016132">
    <property type="term" value="P:brassinosteroid biosynthetic process"/>
    <property type="evidence" value="ECO:0007669"/>
    <property type="project" value="TreeGrafter"/>
</dbReference>
<keyword evidence="4" id="KW-0408">Iron</keyword>
<dbReference type="EMBL" id="JANJYI010000005">
    <property type="protein sequence ID" value="KAK2650409.1"/>
    <property type="molecule type" value="Genomic_DNA"/>
</dbReference>
<accession>A0AAD9UA40</accession>
<sequence length="224" mass="25858">MHCVVAFTAAMTAVHQTEERCEKHCKLQQRWSNPNCNGKLPPSATGLPLIGDTFEFLASHSPYRPLFRVRLFGQKMVVSTDPEIKYSIFRQENQDLVLWHFGTIQEMVGEKLLASHGSIHRYMKNLVLRMVGSDSLRVKLLHEMDVATQRHLRSWANDGRVLVIDASQKMLLQLVAGKLLGCDESKQAKNWERITKLLKMVLSRCLWTFQEQLSMQVCRHKKEQ</sequence>
<evidence type="ECO:0000256" key="2">
    <source>
        <dbReference type="ARBA" id="ARBA00010617"/>
    </source>
</evidence>